<dbReference type="NCBIfam" id="TIGR03806">
    <property type="entry name" value="chp_HNE_0200"/>
    <property type="match status" value="1"/>
</dbReference>
<gene>
    <name evidence="1" type="ORF">G3570_03915</name>
</gene>
<comment type="caution">
    <text evidence="1">The sequence shown here is derived from an EMBL/GenBank/DDBJ whole genome shotgun (WGS) entry which is preliminary data.</text>
</comment>
<dbReference type="EMBL" id="JAALLT010000001">
    <property type="protein sequence ID" value="NGP75764.1"/>
    <property type="molecule type" value="Genomic_DNA"/>
</dbReference>
<keyword evidence="2" id="KW-1185">Reference proteome</keyword>
<evidence type="ECO:0000313" key="1">
    <source>
        <dbReference type="EMBL" id="NGP75764.1"/>
    </source>
</evidence>
<name>A0A6M1SXC7_9BACT</name>
<dbReference type="AlphaFoldDB" id="A0A6M1SXC7"/>
<evidence type="ECO:0000313" key="2">
    <source>
        <dbReference type="Proteomes" id="UP000473278"/>
    </source>
</evidence>
<proteinExistence type="predicted"/>
<dbReference type="Proteomes" id="UP000473278">
    <property type="component" value="Unassembled WGS sequence"/>
</dbReference>
<organism evidence="1 2">
    <name type="scientific">Halalkalibaculum roseum</name>
    <dbReference type="NCBI Taxonomy" id="2709311"/>
    <lineage>
        <taxon>Bacteria</taxon>
        <taxon>Pseudomonadati</taxon>
        <taxon>Balneolota</taxon>
        <taxon>Balneolia</taxon>
        <taxon>Balneolales</taxon>
        <taxon>Balneolaceae</taxon>
        <taxon>Halalkalibaculum</taxon>
    </lineage>
</organism>
<protein>
    <submittedName>
        <fullName evidence="1">Uncharacterized protein</fullName>
    </submittedName>
</protein>
<dbReference type="PROSITE" id="PS51257">
    <property type="entry name" value="PROKAR_LIPOPROTEIN"/>
    <property type="match status" value="1"/>
</dbReference>
<accession>A0A6M1SXC7</accession>
<dbReference type="RefSeq" id="WP_165139358.1">
    <property type="nucleotide sequence ID" value="NZ_JAALLT010000001.1"/>
</dbReference>
<dbReference type="InterPro" id="IPR022269">
    <property type="entry name" value="SO_2930-like_C"/>
</dbReference>
<reference evidence="1 2" key="1">
    <citation type="submission" date="2020-02" db="EMBL/GenBank/DDBJ databases">
        <title>Balneolaceae bacterium YR4-1, complete genome.</title>
        <authorList>
            <person name="Li Y."/>
            <person name="Wu S."/>
        </authorList>
    </citation>
    <scope>NUCLEOTIDE SEQUENCE [LARGE SCALE GENOMIC DNA]</scope>
    <source>
        <strain evidence="1 2">YR4-1</strain>
    </source>
</reference>
<sequence length="375" mass="42500">MRACPKNKLKVKPTVTLLWSAVWLLSAYLLTGCMKGNDVNCMFGIDTPCIAVDNPHQQLSEYSLFRGDISELEPVDRLIPYDLNTPLFSDYARKKRFIYIPPDSSIAYSSENSLIFPIGTVLVKNFFYNINEQDQSMGRILIETRLMILTAHGWTANTYVWNENQTEAELVQVGDSKQIEWVDAEGMQQKVKYQIPSINDCKTCHSFNGGLVLIGPKVRNLNKSFTYNDMTENQLVYWNRLGFLEDIPVPDSLARLPAWDDTATGTIHDRARAYLDVNCGMCHNPGGSANNSRLFLNLENDNPYNLGIFKRPLATGGGSGDLEFDIVPGKPDSSILVYRLESTEPQIRMPELGRTLVHEEGVKLIREWIDQMEFE</sequence>